<reference evidence="1" key="1">
    <citation type="journal article" date="2021" name="Nat. Commun.">
        <title>Genetic determinants of endophytism in the Arabidopsis root mycobiome.</title>
        <authorList>
            <person name="Mesny F."/>
            <person name="Miyauchi S."/>
            <person name="Thiergart T."/>
            <person name="Pickel B."/>
            <person name="Atanasova L."/>
            <person name="Karlsson M."/>
            <person name="Huettel B."/>
            <person name="Barry K.W."/>
            <person name="Haridas S."/>
            <person name="Chen C."/>
            <person name="Bauer D."/>
            <person name="Andreopoulos W."/>
            <person name="Pangilinan J."/>
            <person name="LaButti K."/>
            <person name="Riley R."/>
            <person name="Lipzen A."/>
            <person name="Clum A."/>
            <person name="Drula E."/>
            <person name="Henrissat B."/>
            <person name="Kohler A."/>
            <person name="Grigoriev I.V."/>
            <person name="Martin F.M."/>
            <person name="Hacquard S."/>
        </authorList>
    </citation>
    <scope>NUCLEOTIDE SEQUENCE</scope>
    <source>
        <strain evidence="1">MPI-SDFR-AT-0120</strain>
    </source>
</reference>
<feature type="non-terminal residue" evidence="1">
    <location>
        <position position="160"/>
    </location>
</feature>
<accession>A0A8K0REE8</accession>
<evidence type="ECO:0000313" key="2">
    <source>
        <dbReference type="Proteomes" id="UP000813461"/>
    </source>
</evidence>
<sequence>NSLLLLPIRPKLTNGPLFSAPCLPHPSVLTQIPELVPLHPLQNSLTQTNPILHPDVETQRSTLGFSGSVVPLHLNLFVSKQTPRPSDSMAQAQLEVPLFMVTGQKVESHAVEVQTPFAQVLPLAQALLHAPQWSLEVRRSWQPPLQRATPLPLQIGVGRA</sequence>
<organism evidence="1 2">
    <name type="scientific">Paraphoma chrysanthemicola</name>
    <dbReference type="NCBI Taxonomy" id="798071"/>
    <lineage>
        <taxon>Eukaryota</taxon>
        <taxon>Fungi</taxon>
        <taxon>Dikarya</taxon>
        <taxon>Ascomycota</taxon>
        <taxon>Pezizomycotina</taxon>
        <taxon>Dothideomycetes</taxon>
        <taxon>Pleosporomycetidae</taxon>
        <taxon>Pleosporales</taxon>
        <taxon>Pleosporineae</taxon>
        <taxon>Phaeosphaeriaceae</taxon>
        <taxon>Paraphoma</taxon>
    </lineage>
</organism>
<evidence type="ECO:0000313" key="1">
    <source>
        <dbReference type="EMBL" id="KAH7093000.1"/>
    </source>
</evidence>
<keyword evidence="2" id="KW-1185">Reference proteome</keyword>
<protein>
    <submittedName>
        <fullName evidence="1">Uncharacterized protein</fullName>
    </submittedName>
</protein>
<comment type="caution">
    <text evidence="1">The sequence shown here is derived from an EMBL/GenBank/DDBJ whole genome shotgun (WGS) entry which is preliminary data.</text>
</comment>
<dbReference type="AlphaFoldDB" id="A0A8K0REE8"/>
<name>A0A8K0REE8_9PLEO</name>
<proteinExistence type="predicted"/>
<gene>
    <name evidence="1" type="ORF">FB567DRAFT_433077</name>
</gene>
<dbReference type="EMBL" id="JAGMVJ010000002">
    <property type="protein sequence ID" value="KAH7093000.1"/>
    <property type="molecule type" value="Genomic_DNA"/>
</dbReference>
<dbReference type="Proteomes" id="UP000813461">
    <property type="component" value="Unassembled WGS sequence"/>
</dbReference>